<evidence type="ECO:0000256" key="1">
    <source>
        <dbReference type="SAM" id="MobiDB-lite"/>
    </source>
</evidence>
<feature type="region of interest" description="Disordered" evidence="1">
    <location>
        <begin position="83"/>
        <end position="108"/>
    </location>
</feature>
<evidence type="ECO:0000313" key="3">
    <source>
        <dbReference type="Proteomes" id="UP000236161"/>
    </source>
</evidence>
<protein>
    <submittedName>
        <fullName evidence="2">Uncharacterized protein</fullName>
    </submittedName>
</protein>
<organism evidence="2 3">
    <name type="scientific">Apostasia shenzhenica</name>
    <dbReference type="NCBI Taxonomy" id="1088818"/>
    <lineage>
        <taxon>Eukaryota</taxon>
        <taxon>Viridiplantae</taxon>
        <taxon>Streptophyta</taxon>
        <taxon>Embryophyta</taxon>
        <taxon>Tracheophyta</taxon>
        <taxon>Spermatophyta</taxon>
        <taxon>Magnoliopsida</taxon>
        <taxon>Liliopsida</taxon>
        <taxon>Asparagales</taxon>
        <taxon>Orchidaceae</taxon>
        <taxon>Apostasioideae</taxon>
        <taxon>Apostasia</taxon>
    </lineage>
</organism>
<dbReference type="AlphaFoldDB" id="A0A2H9ZWI6"/>
<dbReference type="PANTHER" id="PTHR37728">
    <property type="entry name" value="BNAA04G26730D PROTEIN"/>
    <property type="match status" value="1"/>
</dbReference>
<dbReference type="Proteomes" id="UP000236161">
    <property type="component" value="Unassembled WGS sequence"/>
</dbReference>
<dbReference type="EMBL" id="KZ453102">
    <property type="protein sequence ID" value="PKA47675.1"/>
    <property type="molecule type" value="Genomic_DNA"/>
</dbReference>
<feature type="compositionally biased region" description="Basic residues" evidence="1">
    <location>
        <begin position="83"/>
        <end position="101"/>
    </location>
</feature>
<gene>
    <name evidence="2" type="ORF">AXF42_Ash014452</name>
</gene>
<dbReference type="PANTHER" id="PTHR37728:SF1">
    <property type="entry name" value="OS06G0132300 PROTEIN"/>
    <property type="match status" value="1"/>
</dbReference>
<keyword evidence="3" id="KW-1185">Reference proteome</keyword>
<feature type="region of interest" description="Disordered" evidence="1">
    <location>
        <begin position="45"/>
        <end position="69"/>
    </location>
</feature>
<reference evidence="2 3" key="1">
    <citation type="journal article" date="2017" name="Nature">
        <title>The Apostasia genome and the evolution of orchids.</title>
        <authorList>
            <person name="Zhang G.Q."/>
            <person name="Liu K.W."/>
            <person name="Li Z."/>
            <person name="Lohaus R."/>
            <person name="Hsiao Y.Y."/>
            <person name="Niu S.C."/>
            <person name="Wang J.Y."/>
            <person name="Lin Y.C."/>
            <person name="Xu Q."/>
            <person name="Chen L.J."/>
            <person name="Yoshida K."/>
            <person name="Fujiwara S."/>
            <person name="Wang Z.W."/>
            <person name="Zhang Y.Q."/>
            <person name="Mitsuda N."/>
            <person name="Wang M."/>
            <person name="Liu G.H."/>
            <person name="Pecoraro L."/>
            <person name="Huang H.X."/>
            <person name="Xiao X.J."/>
            <person name="Lin M."/>
            <person name="Wu X.Y."/>
            <person name="Wu W.L."/>
            <person name="Chen Y.Y."/>
            <person name="Chang S.B."/>
            <person name="Sakamoto S."/>
            <person name="Ohme-Takagi M."/>
            <person name="Yagi M."/>
            <person name="Zeng S.J."/>
            <person name="Shen C.Y."/>
            <person name="Yeh C.M."/>
            <person name="Luo Y.B."/>
            <person name="Tsai W.C."/>
            <person name="Van de Peer Y."/>
            <person name="Liu Z.J."/>
        </authorList>
    </citation>
    <scope>NUCLEOTIDE SEQUENCE [LARGE SCALE GENOMIC DNA]</scope>
    <source>
        <strain evidence="3">cv. Shenzhen</strain>
        <tissue evidence="2">Stem</tissue>
    </source>
</reference>
<evidence type="ECO:0000313" key="2">
    <source>
        <dbReference type="EMBL" id="PKA47675.1"/>
    </source>
</evidence>
<sequence>MLSAAPPKPVFFPELVPRKRLPSSVPFLAHGRPFAPAASAAPLLDPLSGENRTASGVPKSNLDPGGARLRGSDVLMAMQRAAAQKKRGGGCGRKGNRRRGSRSGEDEEQFLLAADDCGDVRPIEIRSDLGPRIDELERRIEELLFRYHS</sequence>
<accession>A0A2H9ZWI6</accession>
<proteinExistence type="predicted"/>
<name>A0A2H9ZWI6_9ASPA</name>